<accession>A0A2Z6NSD5</accession>
<protein>
    <submittedName>
        <fullName evidence="2">Uncharacterized protein</fullName>
    </submittedName>
</protein>
<evidence type="ECO:0000256" key="1">
    <source>
        <dbReference type="SAM" id="MobiDB-lite"/>
    </source>
</evidence>
<dbReference type="AlphaFoldDB" id="A0A2Z6NSD5"/>
<dbReference type="Proteomes" id="UP000242715">
    <property type="component" value="Unassembled WGS sequence"/>
</dbReference>
<feature type="compositionally biased region" description="Basic residues" evidence="1">
    <location>
        <begin position="8"/>
        <end position="28"/>
    </location>
</feature>
<organism evidence="2 3">
    <name type="scientific">Trifolium subterraneum</name>
    <name type="common">Subterranean clover</name>
    <dbReference type="NCBI Taxonomy" id="3900"/>
    <lineage>
        <taxon>Eukaryota</taxon>
        <taxon>Viridiplantae</taxon>
        <taxon>Streptophyta</taxon>
        <taxon>Embryophyta</taxon>
        <taxon>Tracheophyta</taxon>
        <taxon>Spermatophyta</taxon>
        <taxon>Magnoliopsida</taxon>
        <taxon>eudicotyledons</taxon>
        <taxon>Gunneridae</taxon>
        <taxon>Pentapetalae</taxon>
        <taxon>rosids</taxon>
        <taxon>fabids</taxon>
        <taxon>Fabales</taxon>
        <taxon>Fabaceae</taxon>
        <taxon>Papilionoideae</taxon>
        <taxon>50 kb inversion clade</taxon>
        <taxon>NPAAA clade</taxon>
        <taxon>Hologalegina</taxon>
        <taxon>IRL clade</taxon>
        <taxon>Trifolieae</taxon>
        <taxon>Trifolium</taxon>
    </lineage>
</organism>
<dbReference type="EMBL" id="DF974277">
    <property type="protein sequence ID" value="GAU47031.1"/>
    <property type="molecule type" value="Genomic_DNA"/>
</dbReference>
<sequence>MDGVGTSQRRKTGQRKMNGSKRGRKAKKCSTSGAVNVNPSFEVKLSKTYALPNGYILVSFH</sequence>
<evidence type="ECO:0000313" key="2">
    <source>
        <dbReference type="EMBL" id="GAU47031.1"/>
    </source>
</evidence>
<reference evidence="3" key="1">
    <citation type="journal article" date="2017" name="Front. Plant Sci.">
        <title>Climate Clever Clovers: New Paradigm to Reduce the Environmental Footprint of Ruminants by Breeding Low Methanogenic Forages Utilizing Haplotype Variation.</title>
        <authorList>
            <person name="Kaur P."/>
            <person name="Appels R."/>
            <person name="Bayer P.E."/>
            <person name="Keeble-Gagnere G."/>
            <person name="Wang J."/>
            <person name="Hirakawa H."/>
            <person name="Shirasawa K."/>
            <person name="Vercoe P."/>
            <person name="Stefanova K."/>
            <person name="Durmic Z."/>
            <person name="Nichols P."/>
            <person name="Revell C."/>
            <person name="Isobe S.N."/>
            <person name="Edwards D."/>
            <person name="Erskine W."/>
        </authorList>
    </citation>
    <scope>NUCLEOTIDE SEQUENCE [LARGE SCALE GENOMIC DNA]</scope>
    <source>
        <strain evidence="3">cv. Daliak</strain>
    </source>
</reference>
<gene>
    <name evidence="2" type="ORF">TSUD_239880</name>
</gene>
<evidence type="ECO:0000313" key="3">
    <source>
        <dbReference type="Proteomes" id="UP000242715"/>
    </source>
</evidence>
<feature type="region of interest" description="Disordered" evidence="1">
    <location>
        <begin position="1"/>
        <end position="33"/>
    </location>
</feature>
<proteinExistence type="predicted"/>
<name>A0A2Z6NSD5_TRISU</name>
<keyword evidence="3" id="KW-1185">Reference proteome</keyword>